<dbReference type="AlphaFoldDB" id="A0AAN8TV40"/>
<accession>A0AAN8TV40</accession>
<dbReference type="Proteomes" id="UP001371456">
    <property type="component" value="Unassembled WGS sequence"/>
</dbReference>
<dbReference type="EMBL" id="JBANQN010000003">
    <property type="protein sequence ID" value="KAK6794040.1"/>
    <property type="molecule type" value="Genomic_DNA"/>
</dbReference>
<proteinExistence type="predicted"/>
<reference evidence="1 2" key="1">
    <citation type="submission" date="2024-02" db="EMBL/GenBank/DDBJ databases">
        <title>de novo genome assembly of Solanum bulbocastanum strain 11H21.</title>
        <authorList>
            <person name="Hosaka A.J."/>
        </authorList>
    </citation>
    <scope>NUCLEOTIDE SEQUENCE [LARGE SCALE GENOMIC DNA]</scope>
    <source>
        <tissue evidence="1">Young leaves</tissue>
    </source>
</reference>
<gene>
    <name evidence="1" type="ORF">RDI58_007493</name>
</gene>
<comment type="caution">
    <text evidence="1">The sequence shown here is derived from an EMBL/GenBank/DDBJ whole genome shotgun (WGS) entry which is preliminary data.</text>
</comment>
<keyword evidence="2" id="KW-1185">Reference proteome</keyword>
<protein>
    <submittedName>
        <fullName evidence="1">Uncharacterized protein</fullName>
    </submittedName>
</protein>
<sequence>MIKLQRSGLGTLGRHMNRLLRLEYIGCTSPLLCCFAGWVNQIHGMTIPAEGPYRMQTLHELIGFTGQIVS</sequence>
<evidence type="ECO:0000313" key="2">
    <source>
        <dbReference type="Proteomes" id="UP001371456"/>
    </source>
</evidence>
<evidence type="ECO:0000313" key="1">
    <source>
        <dbReference type="EMBL" id="KAK6794040.1"/>
    </source>
</evidence>
<name>A0AAN8TV40_SOLBU</name>
<organism evidence="1 2">
    <name type="scientific">Solanum bulbocastanum</name>
    <name type="common">Wild potato</name>
    <dbReference type="NCBI Taxonomy" id="147425"/>
    <lineage>
        <taxon>Eukaryota</taxon>
        <taxon>Viridiplantae</taxon>
        <taxon>Streptophyta</taxon>
        <taxon>Embryophyta</taxon>
        <taxon>Tracheophyta</taxon>
        <taxon>Spermatophyta</taxon>
        <taxon>Magnoliopsida</taxon>
        <taxon>eudicotyledons</taxon>
        <taxon>Gunneridae</taxon>
        <taxon>Pentapetalae</taxon>
        <taxon>asterids</taxon>
        <taxon>lamiids</taxon>
        <taxon>Solanales</taxon>
        <taxon>Solanaceae</taxon>
        <taxon>Solanoideae</taxon>
        <taxon>Solaneae</taxon>
        <taxon>Solanum</taxon>
    </lineage>
</organism>